<accession>A0A9X1VWX6</accession>
<dbReference type="Proteomes" id="UP001139447">
    <property type="component" value="Unassembled WGS sequence"/>
</dbReference>
<evidence type="ECO:0000313" key="2">
    <source>
        <dbReference type="Proteomes" id="UP001139447"/>
    </source>
</evidence>
<dbReference type="EMBL" id="JALGBI010000001">
    <property type="protein sequence ID" value="MCJ0762038.1"/>
    <property type="molecule type" value="Genomic_DNA"/>
</dbReference>
<proteinExistence type="predicted"/>
<name>A0A9X1VWX6_9BURK</name>
<organism evidence="1 2">
    <name type="scientific">Variovorax terrae</name>
    <dbReference type="NCBI Taxonomy" id="2923278"/>
    <lineage>
        <taxon>Bacteria</taxon>
        <taxon>Pseudomonadati</taxon>
        <taxon>Pseudomonadota</taxon>
        <taxon>Betaproteobacteria</taxon>
        <taxon>Burkholderiales</taxon>
        <taxon>Comamonadaceae</taxon>
        <taxon>Variovorax</taxon>
    </lineage>
</organism>
<comment type="caution">
    <text evidence="1">The sequence shown here is derived from an EMBL/GenBank/DDBJ whole genome shotgun (WGS) entry which is preliminary data.</text>
</comment>
<evidence type="ECO:0000313" key="1">
    <source>
        <dbReference type="EMBL" id="MCJ0762038.1"/>
    </source>
</evidence>
<protein>
    <submittedName>
        <fullName evidence="1">Uncharacterized protein</fullName>
    </submittedName>
</protein>
<gene>
    <name evidence="1" type="ORF">MMF98_02325</name>
</gene>
<sequence length="259" mass="28424">MKRLIRWKLVAVIALTEAVVKGVYITCVTLLLLLDSSGVQAQSGVAPASSESDNVVRAAYNENSLGAALTLPDGSVIKTVWPAALAVIEVASPLHTQPVSPRCEPAVYSIARVLPDGKELWAKSYLFRGPIINVCDPDKWGFTVRSGMYEYGGVLGVDELIYLKPYDGTFFIGGIVNEFVLDKKPPKHGLHISADTGDIVGNIPANIRVVDAYRLREMKRSLEKKIESEIPKGTIDENGRKSTPKFFRRLEDLIFQAPK</sequence>
<dbReference type="AlphaFoldDB" id="A0A9X1VWX6"/>
<dbReference type="RefSeq" id="WP_243303931.1">
    <property type="nucleotide sequence ID" value="NZ_JALGBI010000001.1"/>
</dbReference>
<keyword evidence="2" id="KW-1185">Reference proteome</keyword>
<reference evidence="1" key="1">
    <citation type="submission" date="2022-03" db="EMBL/GenBank/DDBJ databases">
        <authorList>
            <person name="Woo C.Y."/>
        </authorList>
    </citation>
    <scope>NUCLEOTIDE SEQUENCE</scope>
    <source>
        <strain evidence="1">CYS-02</strain>
    </source>
</reference>